<organism evidence="2 3">
    <name type="scientific">Phytohabitans maris</name>
    <dbReference type="NCBI Taxonomy" id="3071409"/>
    <lineage>
        <taxon>Bacteria</taxon>
        <taxon>Bacillati</taxon>
        <taxon>Actinomycetota</taxon>
        <taxon>Actinomycetes</taxon>
        <taxon>Micromonosporales</taxon>
        <taxon>Micromonosporaceae</taxon>
    </lineage>
</organism>
<dbReference type="EMBL" id="JAVHUY010000001">
    <property type="protein sequence ID" value="MDQ7903072.1"/>
    <property type="molecule type" value="Genomic_DNA"/>
</dbReference>
<keyword evidence="3" id="KW-1185">Reference proteome</keyword>
<sequence length="508" mass="56991">MSVVVEPVLTIEKLREVLAEGHEQQALDFKRTLDLNERRDIVELVKDVAAMQAEASGGYIVVGADDHGKIVPDLTPTLAALFDEATLRAKLKKYVAEPFDVRAATHDIGGQMVVLLYIGPNPEGWCIFTADGAYEKQPGAKPTTVFRVGEVFVRRGTASVRWEDADRKRLVQQVVARQKEAWRAEFRTNLAAVDVNLSAQRLEQLPSSAVTWKLDAAGFDELVTELMRRNDDIPLIRMLSQAQTDAAELVGGDLDELKTLLDRVAGFSAIALAYERLRFFERGVDTFVKIYELGVDDHGMRRGNIDAPRLWLEIAARIYGLGGLAVRNRNWRAVRFLANRKPRGHDFGHYSNWLRHAQVMASRAEILDDKDNPGLIARTRNVVRSLAALRPDAVPDSDEILDSLCQFDALAGIVVIGERGRISSGSYYTNFARYFSRRTEPAFLLLVSNADARKTLFVGDDQLLADAIREMSYRANREGFNYNGWDGLEDETVIRFLADHPTTQDEEQ</sequence>
<dbReference type="GO" id="GO:0005524">
    <property type="term" value="F:ATP binding"/>
    <property type="evidence" value="ECO:0007669"/>
    <property type="project" value="UniProtKB-KW"/>
</dbReference>
<protein>
    <submittedName>
        <fullName evidence="2">ATP-binding protein</fullName>
    </submittedName>
</protein>
<feature type="domain" description="Schlafen AlbA-2" evidence="1">
    <location>
        <begin position="23"/>
        <end position="160"/>
    </location>
</feature>
<accession>A0ABU0Z7Q3</accession>
<reference evidence="2 3" key="1">
    <citation type="submission" date="2023-08" db="EMBL/GenBank/DDBJ databases">
        <title>Phytohabitans sansha sp. nov., isolated from marine sediment.</title>
        <authorList>
            <person name="Zhao Y."/>
            <person name="Yi K."/>
        </authorList>
    </citation>
    <scope>NUCLEOTIDE SEQUENCE [LARGE SCALE GENOMIC DNA]</scope>
    <source>
        <strain evidence="2 3">ZYX-F-186</strain>
    </source>
</reference>
<comment type="caution">
    <text evidence="2">The sequence shown here is derived from an EMBL/GenBank/DDBJ whole genome shotgun (WGS) entry which is preliminary data.</text>
</comment>
<keyword evidence="2" id="KW-0547">Nucleotide-binding</keyword>
<proteinExistence type="predicted"/>
<dbReference type="Pfam" id="PF04326">
    <property type="entry name" value="SLFN_AlbA_2"/>
    <property type="match status" value="1"/>
</dbReference>
<dbReference type="InterPro" id="IPR038461">
    <property type="entry name" value="Schlafen_AlbA_2_dom_sf"/>
</dbReference>
<dbReference type="InterPro" id="IPR007421">
    <property type="entry name" value="Schlafen_AlbA_2_dom"/>
</dbReference>
<evidence type="ECO:0000313" key="3">
    <source>
        <dbReference type="Proteomes" id="UP001230908"/>
    </source>
</evidence>
<dbReference type="RefSeq" id="WP_308710343.1">
    <property type="nucleotide sequence ID" value="NZ_JAVHUY010000001.1"/>
</dbReference>
<dbReference type="Proteomes" id="UP001230908">
    <property type="component" value="Unassembled WGS sequence"/>
</dbReference>
<keyword evidence="2" id="KW-0067">ATP-binding</keyword>
<gene>
    <name evidence="2" type="ORF">RB614_00870</name>
</gene>
<name>A0ABU0Z7Q3_9ACTN</name>
<evidence type="ECO:0000259" key="1">
    <source>
        <dbReference type="Pfam" id="PF04326"/>
    </source>
</evidence>
<dbReference type="Gene3D" id="3.30.950.30">
    <property type="entry name" value="Schlafen, AAA domain"/>
    <property type="match status" value="1"/>
</dbReference>
<evidence type="ECO:0000313" key="2">
    <source>
        <dbReference type="EMBL" id="MDQ7903072.1"/>
    </source>
</evidence>